<evidence type="ECO:0000256" key="2">
    <source>
        <dbReference type="SAM" id="SignalP"/>
    </source>
</evidence>
<feature type="signal peptide" evidence="2">
    <location>
        <begin position="1"/>
        <end position="23"/>
    </location>
</feature>
<feature type="compositionally biased region" description="Low complexity" evidence="1">
    <location>
        <begin position="630"/>
        <end position="669"/>
    </location>
</feature>
<feature type="compositionally biased region" description="Polar residues" evidence="1">
    <location>
        <begin position="495"/>
        <end position="511"/>
    </location>
</feature>
<feature type="region of interest" description="Disordered" evidence="1">
    <location>
        <begin position="600"/>
        <end position="712"/>
    </location>
</feature>
<comment type="caution">
    <text evidence="3">The sequence shown here is derived from an EMBL/GenBank/DDBJ whole genome shotgun (WGS) entry which is preliminary data.</text>
</comment>
<name>A0ABR1P2B9_DIAER</name>
<keyword evidence="4" id="KW-1185">Reference proteome</keyword>
<feature type="region of interest" description="Disordered" evidence="1">
    <location>
        <begin position="777"/>
        <end position="821"/>
    </location>
</feature>
<feature type="region of interest" description="Disordered" evidence="1">
    <location>
        <begin position="729"/>
        <end position="765"/>
    </location>
</feature>
<feature type="region of interest" description="Disordered" evidence="1">
    <location>
        <begin position="495"/>
        <end position="576"/>
    </location>
</feature>
<gene>
    <name evidence="3" type="ORF">SLS63_008563</name>
</gene>
<feature type="compositionally biased region" description="Low complexity" evidence="1">
    <location>
        <begin position="600"/>
        <end position="623"/>
    </location>
</feature>
<dbReference type="Proteomes" id="UP001430848">
    <property type="component" value="Unassembled WGS sequence"/>
</dbReference>
<feature type="compositionally biased region" description="Polar residues" evidence="1">
    <location>
        <begin position="518"/>
        <end position="528"/>
    </location>
</feature>
<evidence type="ECO:0000256" key="1">
    <source>
        <dbReference type="SAM" id="MobiDB-lite"/>
    </source>
</evidence>
<evidence type="ECO:0000313" key="4">
    <source>
        <dbReference type="Proteomes" id="UP001430848"/>
    </source>
</evidence>
<dbReference type="EMBL" id="JAKNSF020000055">
    <property type="protein sequence ID" value="KAK7724726.1"/>
    <property type="molecule type" value="Genomic_DNA"/>
</dbReference>
<organism evidence="3 4">
    <name type="scientific">Diaporthe eres</name>
    <name type="common">Phomopsis oblonga</name>
    <dbReference type="NCBI Taxonomy" id="83184"/>
    <lineage>
        <taxon>Eukaryota</taxon>
        <taxon>Fungi</taxon>
        <taxon>Dikarya</taxon>
        <taxon>Ascomycota</taxon>
        <taxon>Pezizomycotina</taxon>
        <taxon>Sordariomycetes</taxon>
        <taxon>Sordariomycetidae</taxon>
        <taxon>Diaporthales</taxon>
        <taxon>Diaporthaceae</taxon>
        <taxon>Diaporthe</taxon>
        <taxon>Diaporthe eres species complex</taxon>
    </lineage>
</organism>
<protein>
    <submittedName>
        <fullName evidence="3">Uncharacterized protein</fullName>
    </submittedName>
</protein>
<proteinExistence type="predicted"/>
<reference evidence="3 4" key="1">
    <citation type="submission" date="2024-02" db="EMBL/GenBank/DDBJ databases">
        <title>De novo assembly and annotation of 12 fungi associated with fruit tree decline syndrome in Ontario, Canada.</title>
        <authorList>
            <person name="Sulman M."/>
            <person name="Ellouze W."/>
            <person name="Ilyukhin E."/>
        </authorList>
    </citation>
    <scope>NUCLEOTIDE SEQUENCE [LARGE SCALE GENOMIC DNA]</scope>
    <source>
        <strain evidence="3 4">M169</strain>
    </source>
</reference>
<feature type="chain" id="PRO_5045633447" evidence="2">
    <location>
        <begin position="24"/>
        <end position="835"/>
    </location>
</feature>
<accession>A0ABR1P2B9</accession>
<feature type="compositionally biased region" description="Low complexity" evidence="1">
    <location>
        <begin position="539"/>
        <end position="576"/>
    </location>
</feature>
<evidence type="ECO:0000313" key="3">
    <source>
        <dbReference type="EMBL" id="KAK7724726.1"/>
    </source>
</evidence>
<keyword evidence="2" id="KW-0732">Signal</keyword>
<sequence length="835" mass="86586">MRFVKSLIAAAGLATTVLDGVVGAPAGNTHPTPPDPTKPFPPPAHIATSMSATTTSYSGGGGLPHFSTHTPSVIVSGSSLSGTGECDPTPTMGAPGNSLPVESTVTLSDEGMPITTVSATPSVIVTRTPSRGVSEPRMSSNPISVTRADGVLYEQQGTDRIPDPIITRVASLDDRQMTEKMPGLDERQMTEKMPGLDERQMIEKMPGLDARQMTEKMPGLDQRQMTEKMPGLEERQLLPTSITARQLLPTSVTARGAQEANWVDPPVSEPATQDVEARQLLPTSITARNVQYQPIPAVGSHPNPNPYSDVEERQLLPTSITARDLPLSQPAAPIGAHPNPHPYSDVDARQLLPTSITARGVDGTPVVWPPGVGGPGPNPDFDARQILPTSTIGDEEPPVTTSAAATTTSTTTTTTMTAEATSCVGGCAVTSITTLDPRADTQATGHVEFAPASQAAESTVTATDLHTVTLQPPSTETTTVISTQLITITVPRSSDNCTSPTITMSETTIGTSAPFPPTNGTLTITLAPTSSSESEDVTETSTSTSTSTSSTETTSSTTETTTSSSSSSSSSSSVTSSVTTITTTLDYSCSHESCGPATQTLTKTLDPSSSPPSTSATTTTTAGAVGGSTTGTSSTDTCTESTTTSSTSAEETTLTTVTTHSTTTLTGTAEQGGAGDDDRTVTMDVTVVTPTLGQGPPRLTPPAITQRDEEDRAGTTVVEAITTTVITPTTTTIDQGPPRLTPPPITRRDDGPPEVGPIDAPPHVTDKTFTVIPPLSRSSIIVGPPMPPRPEFSPSWSSVRPDLPYTAGGQQDRHHHPTPTFIKTTLETSVVPTAA</sequence>